<accession>A0A160PKR6</accession>
<evidence type="ECO:0000313" key="1">
    <source>
        <dbReference type="EMBL" id="BAU93736.1"/>
    </source>
</evidence>
<protein>
    <submittedName>
        <fullName evidence="1">Uncharacterized protein</fullName>
    </submittedName>
</protein>
<organism evidence="1 2">
    <name type="scientific">Methylorubrum populi</name>
    <dbReference type="NCBI Taxonomy" id="223967"/>
    <lineage>
        <taxon>Bacteria</taxon>
        <taxon>Pseudomonadati</taxon>
        <taxon>Pseudomonadota</taxon>
        <taxon>Alphaproteobacteria</taxon>
        <taxon>Hyphomicrobiales</taxon>
        <taxon>Methylobacteriaceae</taxon>
        <taxon>Methylorubrum</taxon>
    </lineage>
</organism>
<sequence>MLLCERGIIHIRDSGFADMDQHQISVELGNSNATSSQDASELREFINQIAVRHGLDKQIGIDIIKDRTDTQDFGATLAILFGTPAAIAIAKGIHDFIAKSGSRVTINHKNGTVIAVGDPAKNIDIAAVVKYLQGLSDDRPQ</sequence>
<evidence type="ECO:0000313" key="2">
    <source>
        <dbReference type="Proteomes" id="UP000218288"/>
    </source>
</evidence>
<dbReference type="Proteomes" id="UP000218288">
    <property type="component" value="Chromosome"/>
</dbReference>
<name>A0A160PKR6_9HYPH</name>
<dbReference type="AlphaFoldDB" id="A0A160PKR6"/>
<proteinExistence type="predicted"/>
<reference evidence="1 2" key="1">
    <citation type="journal article" date="2016" name="Genome Announc.">
        <title>Complete Genome Sequence of Methylobacterium populi P-1M, Isolated from Pink-Pigmented Household Biofilm.</title>
        <authorList>
            <person name="Morohoshi T."/>
            <person name="Ikeda T."/>
        </authorList>
    </citation>
    <scope>NUCLEOTIDE SEQUENCE [LARGE SCALE GENOMIC DNA]</scope>
    <source>
        <strain evidence="1 2">P-1M</strain>
    </source>
</reference>
<gene>
    <name evidence="1" type="ORF">MPPM_5131</name>
</gene>
<dbReference type="EMBL" id="AP014809">
    <property type="protein sequence ID" value="BAU93736.1"/>
    <property type="molecule type" value="Genomic_DNA"/>
</dbReference>